<dbReference type="AlphaFoldDB" id="A0A6J4VBB1"/>
<protein>
    <submittedName>
        <fullName evidence="2">Uncharacterized protein</fullName>
    </submittedName>
</protein>
<name>A0A6J4VBB1_9BACT</name>
<dbReference type="EMBL" id="CADCWF010000276">
    <property type="protein sequence ID" value="CAA9573733.1"/>
    <property type="molecule type" value="Genomic_DNA"/>
</dbReference>
<organism evidence="2">
    <name type="scientific">uncultured Thermomicrobiales bacterium</name>
    <dbReference type="NCBI Taxonomy" id="1645740"/>
    <lineage>
        <taxon>Bacteria</taxon>
        <taxon>Pseudomonadati</taxon>
        <taxon>Thermomicrobiota</taxon>
        <taxon>Thermomicrobia</taxon>
        <taxon>Thermomicrobiales</taxon>
        <taxon>environmental samples</taxon>
    </lineage>
</organism>
<gene>
    <name evidence="2" type="ORF">AVDCRST_MAG59-3862</name>
</gene>
<evidence type="ECO:0000256" key="1">
    <source>
        <dbReference type="SAM" id="MobiDB-lite"/>
    </source>
</evidence>
<reference evidence="2" key="1">
    <citation type="submission" date="2020-02" db="EMBL/GenBank/DDBJ databases">
        <authorList>
            <person name="Meier V. D."/>
        </authorList>
    </citation>
    <scope>NUCLEOTIDE SEQUENCE</scope>
    <source>
        <strain evidence="2">AVDCRST_MAG59</strain>
    </source>
</reference>
<proteinExistence type="predicted"/>
<evidence type="ECO:0000313" key="2">
    <source>
        <dbReference type="EMBL" id="CAA9573733.1"/>
    </source>
</evidence>
<sequence length="46" mass="5256">MGRKEWRSLVGRTSRWLGATRIATNPGHARDETRPLDPSVNRGCHR</sequence>
<feature type="region of interest" description="Disordered" evidence="1">
    <location>
        <begin position="20"/>
        <end position="46"/>
    </location>
</feature>
<accession>A0A6J4VBB1</accession>